<evidence type="ECO:0000256" key="2">
    <source>
        <dbReference type="ARBA" id="ARBA00022485"/>
    </source>
</evidence>
<comment type="subcellular location">
    <subcellularLocation>
        <location evidence="8">Cell membrane</location>
        <topology evidence="8">Peripheral membrane protein</topology>
    </subcellularLocation>
</comment>
<dbReference type="Proteomes" id="UP000184052">
    <property type="component" value="Unassembled WGS sequence"/>
</dbReference>
<dbReference type="InterPro" id="IPR011538">
    <property type="entry name" value="Nuo51_FMN-bd"/>
</dbReference>
<evidence type="ECO:0000256" key="6">
    <source>
        <dbReference type="ARBA" id="ARBA00023004"/>
    </source>
</evidence>
<evidence type="ECO:0000256" key="8">
    <source>
        <dbReference type="HAMAP-Rule" id="MF_00461"/>
    </source>
</evidence>
<feature type="binding site" evidence="8">
    <location>
        <position position="414"/>
    </location>
    <ligand>
        <name>[4Fe-4S] cluster</name>
        <dbReference type="ChEBI" id="CHEBI:49883"/>
        <label>2</label>
    </ligand>
</feature>
<dbReference type="Pfam" id="PF10531">
    <property type="entry name" value="SLBB"/>
    <property type="match status" value="1"/>
</dbReference>
<evidence type="ECO:0000313" key="10">
    <source>
        <dbReference type="EMBL" id="SHJ59081.1"/>
    </source>
</evidence>
<dbReference type="GO" id="GO:0022900">
    <property type="term" value="P:electron transport chain"/>
    <property type="evidence" value="ECO:0007669"/>
    <property type="project" value="UniProtKB-UniRule"/>
</dbReference>
<gene>
    <name evidence="8" type="primary">rnfC</name>
    <name evidence="10" type="ORF">SAMN02745751_02915</name>
</gene>
<sequence>MSKNGLTFRGGIHPPHFKKQTETKAIEAAPVPSVVVIPLAQHIGAPCDPVVKVGDSVKVGQKIGESQAFVSSPIHSSVSGTVKKIELRQSPGGAKVKSIVIESDGLMTVDESVKPRGTVDSLSPEELKGIIKECGLTGMGGAGFPTHVKLSPPKEKPIDIVIINGAECEPYLTSDHRVMLEMPEKVVQGTLAVMKVLGVEKGVIGIEGNKPDAIKSMKDAVKDYPALSVAELQTKYPQGGEKSLIFAVTGREVPSGGLPMDVGAVVQNISTVAAISDAVLTGMPVVERVVTITGSAVKEPKNLMVKMGTSFNEVVEFCGGYTEDLGKIINGGPMMGIAQYTGEVPVIKGTSGILVLNKKDAERPQESNCIRCGKCVDACPSGLQPFMISKNTLLGRYEEAEAYNAMDCIECGSCSFVCPAKRPLVDAIRIAKKEIIAKRKRG</sequence>
<dbReference type="GO" id="GO:0005886">
    <property type="term" value="C:plasma membrane"/>
    <property type="evidence" value="ECO:0007669"/>
    <property type="project" value="UniProtKB-SubCell"/>
</dbReference>
<dbReference type="NCBIfam" id="NF003454">
    <property type="entry name" value="PRK05035.1"/>
    <property type="match status" value="1"/>
</dbReference>
<keyword evidence="8" id="KW-1003">Cell membrane</keyword>
<keyword evidence="7 8" id="KW-0411">Iron-sulfur</keyword>
<dbReference type="STRING" id="1121476.SAMN02745751_02915"/>
<organism evidence="10 11">
    <name type="scientific">Dethiosulfatibacter aminovorans DSM 17477</name>
    <dbReference type="NCBI Taxonomy" id="1121476"/>
    <lineage>
        <taxon>Bacteria</taxon>
        <taxon>Bacillati</taxon>
        <taxon>Bacillota</taxon>
        <taxon>Tissierellia</taxon>
        <taxon>Dethiosulfatibacter</taxon>
    </lineage>
</organism>
<dbReference type="InterPro" id="IPR026902">
    <property type="entry name" value="RnfC_N"/>
</dbReference>
<comment type="subunit">
    <text evidence="8">The complex is composed of six subunits: RnfA, RnfB, RnfC, RnfD, RnfE and RnfG.</text>
</comment>
<dbReference type="GO" id="GO:0009055">
    <property type="term" value="F:electron transfer activity"/>
    <property type="evidence" value="ECO:0007669"/>
    <property type="project" value="InterPro"/>
</dbReference>
<evidence type="ECO:0000313" key="11">
    <source>
        <dbReference type="Proteomes" id="UP000184052"/>
    </source>
</evidence>
<comment type="function">
    <text evidence="8">Part of a membrane-bound complex that couples electron transfer with translocation of ions across the membrane.</text>
</comment>
<feature type="binding site" evidence="8">
    <location>
        <position position="369"/>
    </location>
    <ligand>
        <name>[4Fe-4S] cluster</name>
        <dbReference type="ChEBI" id="CHEBI:49883"/>
        <label>1</label>
    </ligand>
</feature>
<evidence type="ECO:0000256" key="3">
    <source>
        <dbReference type="ARBA" id="ARBA00022723"/>
    </source>
</evidence>
<dbReference type="Gene3D" id="3.30.70.20">
    <property type="match status" value="1"/>
</dbReference>
<dbReference type="AlphaFoldDB" id="A0A1M6KJT6"/>
<dbReference type="Gene3D" id="3.10.20.600">
    <property type="match status" value="1"/>
</dbReference>
<keyword evidence="8" id="KW-1278">Translocase</keyword>
<keyword evidence="4 8" id="KW-0677">Repeat</keyword>
<dbReference type="NCBIfam" id="TIGR01945">
    <property type="entry name" value="rnfC"/>
    <property type="match status" value="1"/>
</dbReference>
<comment type="similarity">
    <text evidence="8">Belongs to the 4Fe4S bacterial-type ferredoxin family. RnfC subfamily.</text>
</comment>
<keyword evidence="6 8" id="KW-0408">Iron</keyword>
<keyword evidence="8" id="KW-0472">Membrane</keyword>
<evidence type="ECO:0000256" key="5">
    <source>
        <dbReference type="ARBA" id="ARBA00022982"/>
    </source>
</evidence>
<dbReference type="InterPro" id="IPR017896">
    <property type="entry name" value="4Fe4S_Fe-S-bd"/>
</dbReference>
<feature type="binding site" evidence="8">
    <location>
        <position position="379"/>
    </location>
    <ligand>
        <name>[4Fe-4S] cluster</name>
        <dbReference type="ChEBI" id="CHEBI:49883"/>
        <label>2</label>
    </ligand>
</feature>
<feature type="domain" description="4Fe-4S ferredoxin-type" evidence="9">
    <location>
        <begin position="399"/>
        <end position="428"/>
    </location>
</feature>
<evidence type="ECO:0000256" key="4">
    <source>
        <dbReference type="ARBA" id="ARBA00022737"/>
    </source>
</evidence>
<dbReference type="OrthoDB" id="9767754at2"/>
<feature type="binding site" evidence="8">
    <location>
        <position position="418"/>
    </location>
    <ligand>
        <name>[4Fe-4S] cluster</name>
        <dbReference type="ChEBI" id="CHEBI:49883"/>
        <label>1</label>
    </ligand>
</feature>
<keyword evidence="5 8" id="KW-0249">Electron transport</keyword>
<evidence type="ECO:0000259" key="9">
    <source>
        <dbReference type="PROSITE" id="PS51379"/>
    </source>
</evidence>
<dbReference type="InterPro" id="IPR017900">
    <property type="entry name" value="4Fe4S_Fe_S_CS"/>
</dbReference>
<feature type="binding site" evidence="8">
    <location>
        <position position="408"/>
    </location>
    <ligand>
        <name>[4Fe-4S] cluster</name>
        <dbReference type="ChEBI" id="CHEBI:49883"/>
        <label>2</label>
    </ligand>
</feature>
<keyword evidence="1 8" id="KW-0813">Transport</keyword>
<dbReference type="HAMAP" id="MF_00461">
    <property type="entry name" value="RsxC_RnfC"/>
    <property type="match status" value="1"/>
</dbReference>
<proteinExistence type="inferred from homology"/>
<dbReference type="InterPro" id="IPR010208">
    <property type="entry name" value="Ion_transpt_RnfC/RsxC"/>
</dbReference>
<name>A0A1M6KJT6_9FIRM</name>
<dbReference type="InterPro" id="IPR019554">
    <property type="entry name" value="Soluble_ligand-bd"/>
</dbReference>
<reference evidence="10 11" key="1">
    <citation type="submission" date="2016-11" db="EMBL/GenBank/DDBJ databases">
        <authorList>
            <person name="Jaros S."/>
            <person name="Januszkiewicz K."/>
            <person name="Wedrychowicz H."/>
        </authorList>
    </citation>
    <scope>NUCLEOTIDE SEQUENCE [LARGE SCALE GENOMIC DNA]</scope>
    <source>
        <strain evidence="10 11">DSM 17477</strain>
    </source>
</reference>
<feature type="binding site" evidence="8">
    <location>
        <position position="375"/>
    </location>
    <ligand>
        <name>[4Fe-4S] cluster</name>
        <dbReference type="ChEBI" id="CHEBI:49883"/>
        <label>1</label>
    </ligand>
</feature>
<keyword evidence="11" id="KW-1185">Reference proteome</keyword>
<dbReference type="RefSeq" id="WP_073050299.1">
    <property type="nucleotide sequence ID" value="NZ_FQZL01000026.1"/>
</dbReference>
<dbReference type="EC" id="7.-.-.-" evidence="8"/>
<evidence type="ECO:0000256" key="1">
    <source>
        <dbReference type="ARBA" id="ARBA00022448"/>
    </source>
</evidence>
<dbReference type="PANTHER" id="PTHR43034">
    <property type="entry name" value="ION-TRANSLOCATING OXIDOREDUCTASE COMPLEX SUBUNIT C"/>
    <property type="match status" value="1"/>
</dbReference>
<protein>
    <recommendedName>
        <fullName evidence="8">Ion-translocating oxidoreductase complex subunit C</fullName>
        <ecNumber evidence="8">7.-.-.-</ecNumber>
    </recommendedName>
    <alternativeName>
        <fullName evidence="8">Rnf electron transport complex subunit C</fullName>
    </alternativeName>
</protein>
<comment type="cofactor">
    <cofactor evidence="8">
        <name>[4Fe-4S] cluster</name>
        <dbReference type="ChEBI" id="CHEBI:49883"/>
    </cofactor>
    <text evidence="8">Binds 2 [4Fe-4S] clusters per subunit.</text>
</comment>
<dbReference type="GO" id="GO:0046872">
    <property type="term" value="F:metal ion binding"/>
    <property type="evidence" value="ECO:0007669"/>
    <property type="project" value="UniProtKB-KW"/>
</dbReference>
<keyword evidence="2 8" id="KW-0004">4Fe-4S</keyword>
<evidence type="ECO:0000256" key="7">
    <source>
        <dbReference type="ARBA" id="ARBA00023014"/>
    </source>
</evidence>
<dbReference type="GO" id="GO:0051539">
    <property type="term" value="F:4 iron, 4 sulfur cluster binding"/>
    <property type="evidence" value="ECO:0007669"/>
    <property type="project" value="UniProtKB-KW"/>
</dbReference>
<dbReference type="PROSITE" id="PS51379">
    <property type="entry name" value="4FE4S_FER_2"/>
    <property type="match status" value="2"/>
</dbReference>
<dbReference type="Pfam" id="PF13237">
    <property type="entry name" value="Fer4_10"/>
    <property type="match status" value="1"/>
</dbReference>
<dbReference type="SUPFAM" id="SSF46548">
    <property type="entry name" value="alpha-helical ferredoxin"/>
    <property type="match status" value="1"/>
</dbReference>
<dbReference type="PANTHER" id="PTHR43034:SF2">
    <property type="entry name" value="ION-TRANSLOCATING OXIDOREDUCTASE COMPLEX SUBUNIT C"/>
    <property type="match status" value="1"/>
</dbReference>
<dbReference type="Pfam" id="PF01512">
    <property type="entry name" value="Complex1_51K"/>
    <property type="match status" value="1"/>
</dbReference>
<feature type="binding site" evidence="8">
    <location>
        <position position="372"/>
    </location>
    <ligand>
        <name>[4Fe-4S] cluster</name>
        <dbReference type="ChEBI" id="CHEBI:49883"/>
        <label>1</label>
    </ligand>
</feature>
<dbReference type="PROSITE" id="PS00198">
    <property type="entry name" value="4FE4S_FER_1"/>
    <property type="match status" value="1"/>
</dbReference>
<feature type="binding site" evidence="8">
    <location>
        <position position="411"/>
    </location>
    <ligand>
        <name>[4Fe-4S] cluster</name>
        <dbReference type="ChEBI" id="CHEBI:49883"/>
        <label>2</label>
    </ligand>
</feature>
<dbReference type="Pfam" id="PF13375">
    <property type="entry name" value="RnfC_N"/>
    <property type="match status" value="1"/>
</dbReference>
<feature type="domain" description="4Fe-4S ferredoxin-type" evidence="9">
    <location>
        <begin position="360"/>
        <end position="390"/>
    </location>
</feature>
<dbReference type="Gene3D" id="3.40.50.11540">
    <property type="entry name" value="NADH-ubiquinone oxidoreductase 51kDa subunit"/>
    <property type="match status" value="1"/>
</dbReference>
<accession>A0A1M6KJT6</accession>
<dbReference type="EMBL" id="FQZL01000026">
    <property type="protein sequence ID" value="SHJ59081.1"/>
    <property type="molecule type" value="Genomic_DNA"/>
</dbReference>
<keyword evidence="3 8" id="KW-0479">Metal-binding</keyword>
<dbReference type="InterPro" id="IPR037225">
    <property type="entry name" value="Nuo51_FMN-bd_sf"/>
</dbReference>
<dbReference type="SUPFAM" id="SSF142019">
    <property type="entry name" value="Nqo1 FMN-binding domain-like"/>
    <property type="match status" value="1"/>
</dbReference>